<keyword evidence="1" id="KW-1185">Reference proteome</keyword>
<accession>A0A1I7YTB1</accession>
<dbReference type="PANTHER" id="PTHR43851:SF3">
    <property type="entry name" value="COENZYME Q8"/>
    <property type="match status" value="1"/>
</dbReference>
<evidence type="ECO:0000313" key="1">
    <source>
        <dbReference type="Proteomes" id="UP000095287"/>
    </source>
</evidence>
<sequence>MRGQYPGQGGFTINAEAVRTSQSVVSQHEDENVHAPFDKQRSALTKEEQEFLLNAAAEVGASPHLVHSESDTLATFGELALGLGAGAAAEITRRSLLSGKNDESSTADRVVGSSNPFLTPANAERIVQTLCRVRGAALKLGQMLSIEDSDTVPPYLLEIFDRVRHSADFMPLKQVHKQL</sequence>
<dbReference type="AlphaFoldDB" id="A0A1I7YTB1"/>
<reference evidence="2" key="1">
    <citation type="submission" date="2016-11" db="UniProtKB">
        <authorList>
            <consortium name="WormBaseParasite"/>
        </authorList>
    </citation>
    <scope>IDENTIFICATION</scope>
</reference>
<dbReference type="GO" id="GO:0006744">
    <property type="term" value="P:ubiquinone biosynthetic process"/>
    <property type="evidence" value="ECO:0007669"/>
    <property type="project" value="TreeGrafter"/>
</dbReference>
<dbReference type="InterPro" id="IPR051409">
    <property type="entry name" value="Atypical_kinase_ADCK"/>
</dbReference>
<proteinExistence type="predicted"/>
<name>A0A1I7YTB1_9BILA</name>
<dbReference type="PANTHER" id="PTHR43851">
    <property type="match status" value="1"/>
</dbReference>
<organism evidence="1 2">
    <name type="scientific">Steinernema glaseri</name>
    <dbReference type="NCBI Taxonomy" id="37863"/>
    <lineage>
        <taxon>Eukaryota</taxon>
        <taxon>Metazoa</taxon>
        <taxon>Ecdysozoa</taxon>
        <taxon>Nematoda</taxon>
        <taxon>Chromadorea</taxon>
        <taxon>Rhabditida</taxon>
        <taxon>Tylenchina</taxon>
        <taxon>Panagrolaimomorpha</taxon>
        <taxon>Strongyloidoidea</taxon>
        <taxon>Steinernematidae</taxon>
        <taxon>Steinernema</taxon>
    </lineage>
</organism>
<protein>
    <submittedName>
        <fullName evidence="2">Histidine ammonia-lyase</fullName>
    </submittedName>
</protein>
<dbReference type="WBParaSite" id="L893_g19525.t1">
    <property type="protein sequence ID" value="L893_g19525.t1"/>
    <property type="gene ID" value="L893_g19525"/>
</dbReference>
<evidence type="ECO:0000313" key="2">
    <source>
        <dbReference type="WBParaSite" id="L893_g19525.t1"/>
    </source>
</evidence>
<dbReference type="Proteomes" id="UP000095287">
    <property type="component" value="Unplaced"/>
</dbReference>